<feature type="compositionally biased region" description="Basic residues" evidence="1">
    <location>
        <begin position="137"/>
        <end position="148"/>
    </location>
</feature>
<feature type="compositionally biased region" description="Basic and acidic residues" evidence="1">
    <location>
        <begin position="149"/>
        <end position="158"/>
    </location>
</feature>
<sequence>AARSLRRRPRRVPRHRAHLPGQGGRAAPRAVGGRRVRGPRGVDGGGRGRAARHRRARGVRRRRGRGLPLQLRPHRGDLPLGVLRARLPAAERRRRALPAAPGHARAEAALVPRLLLRRDHHRDRDDRAGHGLGPPGHPHHRAQAGRRRLGAERVEDVHHQRHPVRPGDRGREDRPRRRRARLQPARRRARDARLRARPQPRQGRPEGAGHRRAVLHRHTGAGGEPPRRGGPGLHPPDAEPRPGTAVHRRRLGRRRRGGAGHDAGPRPGAHGLRQAGGRVPEHPLRAGGDVHRDRRDAGLRRPVHPPARRDRAVGGRRSQGEVVGLGRPQAHGRPLRAAARRLRLHARAPDRQGVRGLPRAGDLRRHERDHEGDHRPDARRL</sequence>
<feature type="region of interest" description="Disordered" evidence="1">
    <location>
        <begin position="123"/>
        <end position="381"/>
    </location>
</feature>
<feature type="compositionally biased region" description="Basic residues" evidence="1">
    <location>
        <begin position="210"/>
        <end position="219"/>
    </location>
</feature>
<gene>
    <name evidence="2" type="ORF">AVDCRST_MAG66-4433</name>
</gene>
<proteinExistence type="predicted"/>
<feature type="region of interest" description="Disordered" evidence="1">
    <location>
        <begin position="1"/>
        <end position="73"/>
    </location>
</feature>
<evidence type="ECO:0000256" key="1">
    <source>
        <dbReference type="SAM" id="MobiDB-lite"/>
    </source>
</evidence>
<feature type="non-terminal residue" evidence="2">
    <location>
        <position position="381"/>
    </location>
</feature>
<evidence type="ECO:0000313" key="2">
    <source>
        <dbReference type="EMBL" id="CAA9446225.1"/>
    </source>
</evidence>
<organism evidence="2">
    <name type="scientific">uncultured Pseudonocardia sp</name>
    <dbReference type="NCBI Taxonomy" id="211455"/>
    <lineage>
        <taxon>Bacteria</taxon>
        <taxon>Bacillati</taxon>
        <taxon>Actinomycetota</taxon>
        <taxon>Actinomycetes</taxon>
        <taxon>Pseudonocardiales</taxon>
        <taxon>Pseudonocardiaceae</taxon>
        <taxon>Pseudonocardia</taxon>
        <taxon>environmental samples</taxon>
    </lineage>
</organism>
<feature type="compositionally biased region" description="Basic residues" evidence="1">
    <location>
        <begin position="176"/>
        <end position="198"/>
    </location>
</feature>
<accession>A0A6J4QIY6</accession>
<feature type="non-terminal residue" evidence="2">
    <location>
        <position position="1"/>
    </location>
</feature>
<name>A0A6J4QIY6_9PSEU</name>
<reference evidence="2" key="1">
    <citation type="submission" date="2020-02" db="EMBL/GenBank/DDBJ databases">
        <authorList>
            <person name="Meier V. D."/>
        </authorList>
    </citation>
    <scope>NUCLEOTIDE SEQUENCE</scope>
    <source>
        <strain evidence="2">AVDCRST_MAG66</strain>
    </source>
</reference>
<feature type="compositionally biased region" description="Basic and acidic residues" evidence="1">
    <location>
        <begin position="279"/>
        <end position="299"/>
    </location>
</feature>
<feature type="compositionally biased region" description="Basic and acidic residues" evidence="1">
    <location>
        <begin position="361"/>
        <end position="381"/>
    </location>
</feature>
<feature type="compositionally biased region" description="Basic residues" evidence="1">
    <location>
        <begin position="246"/>
        <end position="258"/>
    </location>
</feature>
<feature type="compositionally biased region" description="Basic residues" evidence="1">
    <location>
        <begin position="49"/>
        <end position="65"/>
    </location>
</feature>
<feature type="compositionally biased region" description="Basic residues" evidence="1">
    <location>
        <begin position="1"/>
        <end position="18"/>
    </location>
</feature>
<dbReference type="AlphaFoldDB" id="A0A6J4QIY6"/>
<feature type="compositionally biased region" description="Basic and acidic residues" evidence="1">
    <location>
        <begin position="165"/>
        <end position="175"/>
    </location>
</feature>
<dbReference type="EMBL" id="CADCUS010000596">
    <property type="protein sequence ID" value="CAA9446225.1"/>
    <property type="molecule type" value="Genomic_DNA"/>
</dbReference>
<protein>
    <submittedName>
        <fullName evidence="2">Acyl-CoA dehydrogenase</fullName>
    </submittedName>
</protein>